<evidence type="ECO:0000256" key="2">
    <source>
        <dbReference type="ARBA" id="ARBA00004922"/>
    </source>
</evidence>
<comment type="pathway">
    <text evidence="2">Protein modification; protein glycosylation.</text>
</comment>
<comment type="catalytic activity">
    <reaction evidence="11">
        <text>L-seryl-[EGF-like domain protein] + UDP-alpha-D-glucose = 3-O-(beta-D-glucosyl)-L-seryl-[EGF-like domain protein] + UDP + H(+)</text>
        <dbReference type="Rhea" id="RHEA:58116"/>
        <dbReference type="Rhea" id="RHEA-COMP:14610"/>
        <dbReference type="Rhea" id="RHEA-COMP:16010"/>
        <dbReference type="ChEBI" id="CHEBI:15378"/>
        <dbReference type="ChEBI" id="CHEBI:29999"/>
        <dbReference type="ChEBI" id="CHEBI:58223"/>
        <dbReference type="ChEBI" id="CHEBI:58885"/>
        <dbReference type="ChEBI" id="CHEBI:140576"/>
    </reaction>
</comment>
<dbReference type="Pfam" id="PF00630">
    <property type="entry name" value="Filamin"/>
    <property type="match status" value="1"/>
</dbReference>
<evidence type="ECO:0000256" key="1">
    <source>
        <dbReference type="ARBA" id="ARBA00004319"/>
    </source>
</evidence>
<dbReference type="GO" id="GO:0046527">
    <property type="term" value="F:glucosyltransferase activity"/>
    <property type="evidence" value="ECO:0007669"/>
    <property type="project" value="TreeGrafter"/>
</dbReference>
<feature type="compositionally biased region" description="Acidic residues" evidence="13">
    <location>
        <begin position="13"/>
        <end position="43"/>
    </location>
</feature>
<keyword evidence="6" id="KW-0732">Signal</keyword>
<evidence type="ECO:0000256" key="4">
    <source>
        <dbReference type="ARBA" id="ARBA00022676"/>
    </source>
</evidence>
<evidence type="ECO:0000256" key="9">
    <source>
        <dbReference type="ARBA" id="ARBA00045690"/>
    </source>
</evidence>
<evidence type="ECO:0000256" key="5">
    <source>
        <dbReference type="ARBA" id="ARBA00022679"/>
    </source>
</evidence>
<dbReference type="PANTHER" id="PTHR12203">
    <property type="entry name" value="KDEL LYS-ASP-GLU-LEU CONTAINING - RELATED"/>
    <property type="match status" value="1"/>
</dbReference>
<comment type="similarity">
    <text evidence="3">Belongs to the KDELC family.</text>
</comment>
<dbReference type="Pfam" id="PF05686">
    <property type="entry name" value="Glyco_transf_90"/>
    <property type="match status" value="1"/>
</dbReference>
<dbReference type="InterPro" id="IPR006598">
    <property type="entry name" value="CAP10"/>
</dbReference>
<evidence type="ECO:0000259" key="14">
    <source>
        <dbReference type="SMART" id="SM00672"/>
    </source>
</evidence>
<comment type="catalytic activity">
    <reaction evidence="10">
        <text>L-seryl-[EGF-like domain protein] + UDP-alpha-D-xylose = 3-O-(beta-D-xylosyl)-L-seryl-[EGF-like domain protein] + UDP + H(+)</text>
        <dbReference type="Rhea" id="RHEA:62016"/>
        <dbReference type="Rhea" id="RHEA-COMP:16010"/>
        <dbReference type="Rhea" id="RHEA-COMP:16011"/>
        <dbReference type="ChEBI" id="CHEBI:15378"/>
        <dbReference type="ChEBI" id="CHEBI:29999"/>
        <dbReference type="ChEBI" id="CHEBI:57632"/>
        <dbReference type="ChEBI" id="CHEBI:58223"/>
        <dbReference type="ChEBI" id="CHEBI:132085"/>
    </reaction>
</comment>
<dbReference type="PROSITE" id="PS50194">
    <property type="entry name" value="FILAMIN_REPEAT"/>
    <property type="match status" value="1"/>
</dbReference>
<evidence type="ECO:0000256" key="8">
    <source>
        <dbReference type="ARBA" id="ARBA00023180"/>
    </source>
</evidence>
<dbReference type="FunFam" id="2.60.40.10:FF:000419">
    <property type="entry name" value="KDEL (Lys-Asp-Glu-Leu) containing 1"/>
    <property type="match status" value="1"/>
</dbReference>
<keyword evidence="7" id="KW-0256">Endoplasmic reticulum</keyword>
<dbReference type="SMART" id="SM00672">
    <property type="entry name" value="CAP10"/>
    <property type="match status" value="1"/>
</dbReference>
<accession>A0A7R9FK68</accession>
<dbReference type="SMART" id="SM00557">
    <property type="entry name" value="IG_FLMN"/>
    <property type="match status" value="1"/>
</dbReference>
<organism evidence="15">
    <name type="scientific">Timema tahoe</name>
    <dbReference type="NCBI Taxonomy" id="61484"/>
    <lineage>
        <taxon>Eukaryota</taxon>
        <taxon>Metazoa</taxon>
        <taxon>Ecdysozoa</taxon>
        <taxon>Arthropoda</taxon>
        <taxon>Hexapoda</taxon>
        <taxon>Insecta</taxon>
        <taxon>Pterygota</taxon>
        <taxon>Neoptera</taxon>
        <taxon>Polyneoptera</taxon>
        <taxon>Phasmatodea</taxon>
        <taxon>Timematodea</taxon>
        <taxon>Timematoidea</taxon>
        <taxon>Timematidae</taxon>
        <taxon>Timema</taxon>
    </lineage>
</organism>
<dbReference type="PANTHER" id="PTHR12203:SF122">
    <property type="entry name" value="GLYCOSYL TRANSFERASE CAP10 DOMAIN-CONTAINING PROTEIN"/>
    <property type="match status" value="1"/>
</dbReference>
<dbReference type="EMBL" id="OE000778">
    <property type="protein sequence ID" value="CAD7455017.1"/>
    <property type="molecule type" value="Genomic_DNA"/>
</dbReference>
<dbReference type="InterPro" id="IPR014756">
    <property type="entry name" value="Ig_E-set"/>
</dbReference>
<reference evidence="15" key="1">
    <citation type="submission" date="2020-11" db="EMBL/GenBank/DDBJ databases">
        <authorList>
            <person name="Tran Van P."/>
        </authorList>
    </citation>
    <scope>NUCLEOTIDE SEQUENCE</scope>
</reference>
<dbReference type="InterPro" id="IPR001298">
    <property type="entry name" value="Filamin/ABP280_rpt"/>
</dbReference>
<feature type="region of interest" description="Disordered" evidence="13">
    <location>
        <begin position="1"/>
        <end position="50"/>
    </location>
</feature>
<feature type="repeat" description="Filamin" evidence="12">
    <location>
        <begin position="108"/>
        <end position="215"/>
    </location>
</feature>
<name>A0A7R9FK68_9NEOP</name>
<protein>
    <recommendedName>
        <fullName evidence="14">Glycosyl transferase CAP10 domain-containing protein</fullName>
    </recommendedName>
</protein>
<evidence type="ECO:0000256" key="10">
    <source>
        <dbReference type="ARBA" id="ARBA00047553"/>
    </source>
</evidence>
<dbReference type="InterPro" id="IPR013783">
    <property type="entry name" value="Ig-like_fold"/>
</dbReference>
<dbReference type="InterPro" id="IPR017868">
    <property type="entry name" value="Filamin/ABP280_repeat-like"/>
</dbReference>
<dbReference type="InterPro" id="IPR051091">
    <property type="entry name" value="O-Glucosyltr/Glycosyltrsf_90"/>
</dbReference>
<proteinExistence type="inferred from homology"/>
<evidence type="ECO:0000256" key="11">
    <source>
        <dbReference type="ARBA" id="ARBA00049246"/>
    </source>
</evidence>
<evidence type="ECO:0000256" key="7">
    <source>
        <dbReference type="ARBA" id="ARBA00022824"/>
    </source>
</evidence>
<evidence type="ECO:0000256" key="13">
    <source>
        <dbReference type="SAM" id="MobiDB-lite"/>
    </source>
</evidence>
<keyword evidence="5" id="KW-0808">Transferase</keyword>
<dbReference type="Gene3D" id="2.60.40.10">
    <property type="entry name" value="Immunoglobulins"/>
    <property type="match status" value="1"/>
</dbReference>
<keyword evidence="8" id="KW-0325">Glycoprotein</keyword>
<feature type="domain" description="Glycosyl transferase CAP10" evidence="14">
    <location>
        <begin position="313"/>
        <end position="556"/>
    </location>
</feature>
<comment type="function">
    <text evidence="9">Protein O-glucosyltransferase. Catalyzes the reaction that attaches glucose through an O-glycosidic linkage to a conserved serine residue found in the consensus sequence C-X-S-X-[PA]-C in epidermal growth factor-like repeats. Regulates Notch signaling by glucosylating Notch in the ER, glucosylation is required for the correct folding and cleavage of Notch.</text>
</comment>
<gene>
    <name evidence="15" type="ORF">TTEB3V08_LOCUS3104</name>
</gene>
<sequence>MRSKVENKVVVVVDDDDDDDGGDDGGDGGDGGDGDDDGDDDVLSSEPFEQSHRAARMIVPTARLISITENVLDKCVKEINIKSFQNKRASMTQCMDVVEVKEREVWKGFEVDPKKCIVWGPGLSPDNIVMPARYFYVQAVDTHGNKLHNSSDDEFLTQITGESEYKTCRVWVNTLDRKNGSFIIRYKLYHTCNNLQIQITYRGVHVAHSPYKISGPVYAEECFCPEKSITKWLTQYGCSKSYSQIESDLKPFTSVNFTAVRSELIEKFNHPGSMSICNYVIKNNEVYRKCYGKYVGFKMFLDAVLLSLARKVVLPDMELFFNLGDWPLSSRDHTTHYPIFSWCGSDDTLDIVMPTYDITEASLECMGRVMLDMLSVQGNIEKHWPKKIEKAFWRGRDSRRERLQLIDIARKHPDLFNASLTNFFFFRDEEDDYGPKMPHISFFKFFDFKYQLNIDGTVAAYRFPYLLVGDSLVFKQDSKYYEFYYKQLQPWKHFVPFKSDLSDLVERILWAKKNDAKAQSIARNGQMFAQENLMPQDIFCYHGVLFHEWSKRLISPVEILNGMEQVVQPEPDKPYKPCKCPRLENESIQVTAKDKDEL</sequence>
<evidence type="ECO:0000256" key="6">
    <source>
        <dbReference type="ARBA" id="ARBA00022729"/>
    </source>
</evidence>
<dbReference type="SUPFAM" id="SSF81296">
    <property type="entry name" value="E set domains"/>
    <property type="match status" value="1"/>
</dbReference>
<evidence type="ECO:0000256" key="3">
    <source>
        <dbReference type="ARBA" id="ARBA00006063"/>
    </source>
</evidence>
<evidence type="ECO:0000256" key="12">
    <source>
        <dbReference type="PROSITE-ProRule" id="PRU00087"/>
    </source>
</evidence>
<comment type="subcellular location">
    <subcellularLocation>
        <location evidence="1">Endoplasmic reticulum lumen</location>
    </subcellularLocation>
</comment>
<evidence type="ECO:0000313" key="15">
    <source>
        <dbReference type="EMBL" id="CAD7455017.1"/>
    </source>
</evidence>
<dbReference type="AlphaFoldDB" id="A0A7R9FK68"/>
<dbReference type="GO" id="GO:0005788">
    <property type="term" value="C:endoplasmic reticulum lumen"/>
    <property type="evidence" value="ECO:0007669"/>
    <property type="project" value="UniProtKB-SubCell"/>
</dbReference>
<keyword evidence="4" id="KW-0328">Glycosyltransferase</keyword>